<dbReference type="AlphaFoldDB" id="A0A2R6NX84"/>
<evidence type="ECO:0000313" key="2">
    <source>
        <dbReference type="EMBL" id="PSR79013.1"/>
    </source>
</evidence>
<dbReference type="Proteomes" id="UP000186601">
    <property type="component" value="Unassembled WGS sequence"/>
</dbReference>
<reference evidence="2 3" key="1">
    <citation type="submission" date="2018-02" db="EMBL/GenBank/DDBJ databases">
        <title>Genome sequence of the basidiomycete white-rot fungus Phlebia centrifuga.</title>
        <authorList>
            <person name="Granchi Z."/>
            <person name="Peng M."/>
            <person name="de Vries R.P."/>
            <person name="Hilden K."/>
            <person name="Makela M.R."/>
            <person name="Grigoriev I."/>
            <person name="Riley R."/>
        </authorList>
    </citation>
    <scope>NUCLEOTIDE SEQUENCE [LARGE SCALE GENOMIC DNA]</scope>
    <source>
        <strain evidence="2 3">FBCC195</strain>
    </source>
</reference>
<comment type="caution">
    <text evidence="2">The sequence shown here is derived from an EMBL/GenBank/DDBJ whole genome shotgun (WGS) entry which is preliminary data.</text>
</comment>
<proteinExistence type="predicted"/>
<accession>A0A2R6NX84</accession>
<keyword evidence="3" id="KW-1185">Reference proteome</keyword>
<dbReference type="EMBL" id="MLYV02000712">
    <property type="protein sequence ID" value="PSR79013.1"/>
    <property type="molecule type" value="Genomic_DNA"/>
</dbReference>
<organism evidence="2 3">
    <name type="scientific">Hermanssonia centrifuga</name>
    <dbReference type="NCBI Taxonomy" id="98765"/>
    <lineage>
        <taxon>Eukaryota</taxon>
        <taxon>Fungi</taxon>
        <taxon>Dikarya</taxon>
        <taxon>Basidiomycota</taxon>
        <taxon>Agaricomycotina</taxon>
        <taxon>Agaricomycetes</taxon>
        <taxon>Polyporales</taxon>
        <taxon>Meruliaceae</taxon>
        <taxon>Hermanssonia</taxon>
    </lineage>
</organism>
<feature type="compositionally biased region" description="Basic and acidic residues" evidence="1">
    <location>
        <begin position="36"/>
        <end position="52"/>
    </location>
</feature>
<evidence type="ECO:0000256" key="1">
    <source>
        <dbReference type="SAM" id="MobiDB-lite"/>
    </source>
</evidence>
<feature type="region of interest" description="Disordered" evidence="1">
    <location>
        <begin position="25"/>
        <end position="60"/>
    </location>
</feature>
<feature type="compositionally biased region" description="Polar residues" evidence="1">
    <location>
        <begin position="25"/>
        <end position="34"/>
    </location>
</feature>
<name>A0A2R6NX84_9APHY</name>
<protein>
    <submittedName>
        <fullName evidence="2">Uncharacterized protein</fullName>
    </submittedName>
</protein>
<gene>
    <name evidence="2" type="ORF">PHLCEN_2v7200</name>
</gene>
<evidence type="ECO:0000313" key="3">
    <source>
        <dbReference type="Proteomes" id="UP000186601"/>
    </source>
</evidence>
<sequence length="105" mass="11449">MSCNACDAVYLFNLDHTRIQSESAAATQAVQPSNGIKDESSRVNKTETKGKDPSAPSPVPATSTMFRFKVIRQLPIHVQTQILELYATALPPSVTKVRVGSSNRF</sequence>